<gene>
    <name evidence="2" type="ORF">OQ273_02775</name>
</gene>
<dbReference type="AlphaFoldDB" id="A0A9X3UFA6"/>
<name>A0A9X3UFA6_9HYPH</name>
<dbReference type="Proteomes" id="UP001151234">
    <property type="component" value="Unassembled WGS sequence"/>
</dbReference>
<keyword evidence="3" id="KW-1185">Reference proteome</keyword>
<reference evidence="2" key="1">
    <citation type="submission" date="2022-11" db="EMBL/GenBank/DDBJ databases">
        <title>Draft genome sequence of Hoeflea poritis E7-10 and Hoeflea prorocentri PM5-8, separated from scleractinian coral Porites lutea and marine dinoflagellate.</title>
        <authorList>
            <person name="Zhang G."/>
            <person name="Wei Q."/>
            <person name="Cai L."/>
        </authorList>
    </citation>
    <scope>NUCLEOTIDE SEQUENCE</scope>
    <source>
        <strain evidence="2">PM5-8</strain>
    </source>
</reference>
<evidence type="ECO:0000313" key="2">
    <source>
        <dbReference type="EMBL" id="MDA5397487.1"/>
    </source>
</evidence>
<evidence type="ECO:0000313" key="3">
    <source>
        <dbReference type="Proteomes" id="UP001151234"/>
    </source>
</evidence>
<proteinExistence type="predicted"/>
<feature type="compositionally biased region" description="Gly residues" evidence="1">
    <location>
        <begin position="1"/>
        <end position="10"/>
    </location>
</feature>
<feature type="region of interest" description="Disordered" evidence="1">
    <location>
        <begin position="1"/>
        <end position="25"/>
    </location>
</feature>
<evidence type="ECO:0000256" key="1">
    <source>
        <dbReference type="SAM" id="MobiDB-lite"/>
    </source>
</evidence>
<dbReference type="EMBL" id="JAPJZI010000001">
    <property type="protein sequence ID" value="MDA5397487.1"/>
    <property type="molecule type" value="Genomic_DNA"/>
</dbReference>
<dbReference type="RefSeq" id="WP_267988948.1">
    <property type="nucleotide sequence ID" value="NZ_JAPJZI010000001.1"/>
</dbReference>
<comment type="caution">
    <text evidence="2">The sequence shown here is derived from an EMBL/GenBank/DDBJ whole genome shotgun (WGS) entry which is preliminary data.</text>
</comment>
<organism evidence="2 3">
    <name type="scientific">Hoeflea prorocentri</name>
    <dbReference type="NCBI Taxonomy" id="1922333"/>
    <lineage>
        <taxon>Bacteria</taxon>
        <taxon>Pseudomonadati</taxon>
        <taxon>Pseudomonadota</taxon>
        <taxon>Alphaproteobacteria</taxon>
        <taxon>Hyphomicrobiales</taxon>
        <taxon>Rhizobiaceae</taxon>
        <taxon>Hoeflea</taxon>
    </lineage>
</organism>
<sequence>MKAGMGSGVRRGGRRPSRFDHRSMHVNRQARSWQLSESRLLYISADGLPDHARDVADWFGAQFTEAGPDWRPDVESVDCVLCPKRALSARDRADLRRRCSKAGIPLVCLNGTSRTCFRHALLSLVRTEASGAKS</sequence>
<accession>A0A9X3UFA6</accession>
<protein>
    <submittedName>
        <fullName evidence="2">Uncharacterized protein</fullName>
    </submittedName>
</protein>